<dbReference type="EMBL" id="CP013661">
    <property type="protein sequence ID" value="ALS77160.1"/>
    <property type="molecule type" value="Genomic_DNA"/>
</dbReference>
<gene>
    <name evidence="2" type="ORF">AUO94_00195</name>
</gene>
<feature type="domain" description="Transposase IS30-like HTH" evidence="1">
    <location>
        <begin position="10"/>
        <end position="44"/>
    </location>
</feature>
<accession>A0ABM5WSH9</accession>
<name>A0ABM5WSH9_9BACL</name>
<dbReference type="RefSeq" id="WP_058383844.1">
    <property type="nucleotide sequence ID" value="NZ_CP013661.2"/>
</dbReference>
<dbReference type="Pfam" id="PF13936">
    <property type="entry name" value="HTH_38"/>
    <property type="match status" value="1"/>
</dbReference>
<organism evidence="2 3">
    <name type="scientific">Planococcus kocurii</name>
    <dbReference type="NCBI Taxonomy" id="1374"/>
    <lineage>
        <taxon>Bacteria</taxon>
        <taxon>Bacillati</taxon>
        <taxon>Bacillota</taxon>
        <taxon>Bacilli</taxon>
        <taxon>Bacillales</taxon>
        <taxon>Caryophanaceae</taxon>
        <taxon>Planococcus</taxon>
    </lineage>
</organism>
<evidence type="ECO:0000313" key="2">
    <source>
        <dbReference type="EMBL" id="ALS77160.1"/>
    </source>
</evidence>
<sequence>MSDAQMISRERVRIECYCLKEKSLSYIAKQLERSKSTIHYEVKRCKLCDALLAQADYEARPELDDYILSKLKLDWSPECLVTVLENASKNFSHPCFERYRYAALGLFNLSQKLLIRKKVKE</sequence>
<proteinExistence type="predicted"/>
<evidence type="ECO:0000313" key="3">
    <source>
        <dbReference type="Proteomes" id="UP000065533"/>
    </source>
</evidence>
<keyword evidence="3" id="KW-1185">Reference proteome</keyword>
<dbReference type="Proteomes" id="UP000065533">
    <property type="component" value="Chromosome"/>
</dbReference>
<dbReference type="InterPro" id="IPR025246">
    <property type="entry name" value="IS30-like_HTH"/>
</dbReference>
<evidence type="ECO:0000259" key="1">
    <source>
        <dbReference type="Pfam" id="PF13936"/>
    </source>
</evidence>
<reference evidence="2" key="1">
    <citation type="submission" date="2016-01" db="EMBL/GenBank/DDBJ databases">
        <title>Complete genome of Planococcus kocurri type strain.</title>
        <authorList>
            <person name="See-Too W.S."/>
        </authorList>
    </citation>
    <scope>NUCLEOTIDE SEQUENCE [LARGE SCALE GENOMIC DNA]</scope>
    <source>
        <strain evidence="2">ATCC 43650</strain>
    </source>
</reference>
<protein>
    <recommendedName>
        <fullName evidence="1">Transposase IS30-like HTH domain-containing protein</fullName>
    </recommendedName>
</protein>